<gene>
    <name evidence="3" type="primary">zapE</name>
    <name evidence="3" type="ORF">GR138_20650</name>
</gene>
<dbReference type="NCBIfam" id="NF040713">
    <property type="entry name" value="ZapE"/>
    <property type="match status" value="1"/>
</dbReference>
<dbReference type="GO" id="GO:0016887">
    <property type="term" value="F:ATP hydrolysis activity"/>
    <property type="evidence" value="ECO:0007669"/>
    <property type="project" value="InterPro"/>
</dbReference>
<dbReference type="SUPFAM" id="SSF52540">
    <property type="entry name" value="P-loop containing nucleoside triphosphate hydrolases"/>
    <property type="match status" value="1"/>
</dbReference>
<protein>
    <submittedName>
        <fullName evidence="3">Cell division protein ZapE</fullName>
    </submittedName>
</protein>
<dbReference type="Proteomes" id="UP000435802">
    <property type="component" value="Unassembled WGS sequence"/>
</dbReference>
<keyword evidence="2" id="KW-0067">ATP-binding</keyword>
<dbReference type="InterPro" id="IPR027417">
    <property type="entry name" value="P-loop_NTPase"/>
</dbReference>
<keyword evidence="3" id="KW-0132">Cell division</keyword>
<dbReference type="PANTHER" id="PTHR12169">
    <property type="entry name" value="ATPASE N2B"/>
    <property type="match status" value="1"/>
</dbReference>
<comment type="caution">
    <text evidence="3">The sequence shown here is derived from an EMBL/GenBank/DDBJ whole genome shotgun (WGS) entry which is preliminary data.</text>
</comment>
<dbReference type="PANTHER" id="PTHR12169:SF6">
    <property type="entry name" value="AFG1-LIKE ATPASE"/>
    <property type="match status" value="1"/>
</dbReference>
<dbReference type="EMBL" id="WUMK01000008">
    <property type="protein sequence ID" value="MXN47616.1"/>
    <property type="molecule type" value="Genomic_DNA"/>
</dbReference>
<dbReference type="InterPro" id="IPR005654">
    <property type="entry name" value="ATPase_AFG1-like"/>
</dbReference>
<evidence type="ECO:0000313" key="3">
    <source>
        <dbReference type="EMBL" id="MXN47616.1"/>
    </source>
</evidence>
<dbReference type="OrthoDB" id="9774491at2"/>
<dbReference type="GO" id="GO:0051301">
    <property type="term" value="P:cell division"/>
    <property type="evidence" value="ECO:0007669"/>
    <property type="project" value="UniProtKB-KW"/>
</dbReference>
<evidence type="ECO:0000256" key="1">
    <source>
        <dbReference type="ARBA" id="ARBA00022741"/>
    </source>
</evidence>
<keyword evidence="3" id="KW-0131">Cell cycle</keyword>
<accession>A0A6N8SJW5</accession>
<keyword evidence="4" id="KW-1185">Reference proteome</keyword>
<dbReference type="Gene3D" id="3.40.50.300">
    <property type="entry name" value="P-loop containing nucleotide triphosphate hydrolases"/>
    <property type="match status" value="1"/>
</dbReference>
<name>A0A6N8SJW5_9HYPH</name>
<keyword evidence="1" id="KW-0547">Nucleotide-binding</keyword>
<organism evidence="3 4">
    <name type="scientific">Shinella kummerowiae</name>
    <dbReference type="NCBI Taxonomy" id="417745"/>
    <lineage>
        <taxon>Bacteria</taxon>
        <taxon>Pseudomonadati</taxon>
        <taxon>Pseudomonadota</taxon>
        <taxon>Alphaproteobacteria</taxon>
        <taxon>Hyphomicrobiales</taxon>
        <taxon>Rhizobiaceae</taxon>
        <taxon>Shinella</taxon>
    </lineage>
</organism>
<dbReference type="Pfam" id="PF03969">
    <property type="entry name" value="AFG1_ATPase"/>
    <property type="match status" value="1"/>
</dbReference>
<sequence length="397" mass="44705">MGKDWDSGSTHPDHGVSDRLEALVASGELKPDQAQRAMAARFDRLLVELHAQRPARKSSALGWLFASRKPETVSAPKGLYIFGGVGRGKTMLMDMFFEQARVKRKRRAHFHEFMADVHDRIHKHRQKLKAGETKQADPVPPVAESLIEEARLLCFDEFSVTDIADAMILSRLFSELFRRGCILVATSNVEPDNLYKDGLNRGLFLPFVDLLKQYVEIVPLDSLTDYRLEKDSGLPVFRYPLGPEADMAMDAAWRRETAGKTVAPATISFRGRKIAVPQAAGRIARFSFADLCERPLGAADYLEILAHYDTLFVDHVPLLGAEKRNETKRFINLVDTIYDHRARLFASAAAAPESLLVTRKGTEGFEFDRTVSRLIEIRSTEYLADHKARYITDVTKA</sequence>
<evidence type="ECO:0000256" key="2">
    <source>
        <dbReference type="ARBA" id="ARBA00022840"/>
    </source>
</evidence>
<evidence type="ECO:0000313" key="4">
    <source>
        <dbReference type="Proteomes" id="UP000435802"/>
    </source>
</evidence>
<dbReference type="GO" id="GO:0005737">
    <property type="term" value="C:cytoplasm"/>
    <property type="evidence" value="ECO:0007669"/>
    <property type="project" value="TreeGrafter"/>
</dbReference>
<dbReference type="GO" id="GO:0005524">
    <property type="term" value="F:ATP binding"/>
    <property type="evidence" value="ECO:0007669"/>
    <property type="project" value="UniProtKB-KW"/>
</dbReference>
<reference evidence="3 4" key="1">
    <citation type="submission" date="2019-12" db="EMBL/GenBank/DDBJ databases">
        <title>Shinella kummerowiae sp. nov., a symbiotic bacterium isolated from root nodules of the herbal legume Kummerowia stipulacea.</title>
        <authorList>
            <person name="Gao J."/>
        </authorList>
    </citation>
    <scope>NUCLEOTIDE SEQUENCE [LARGE SCALE GENOMIC DNA]</scope>
    <source>
        <strain evidence="3 4">CCBAU 25048</strain>
    </source>
</reference>
<dbReference type="RefSeq" id="WP_160861140.1">
    <property type="nucleotide sequence ID" value="NZ_WUMK01000008.1"/>
</dbReference>
<proteinExistence type="predicted"/>
<dbReference type="AlphaFoldDB" id="A0A6N8SJW5"/>